<keyword evidence="6 7" id="KW-0238">DNA-binding</keyword>
<keyword evidence="7" id="KW-0255">Endonuclease</keyword>
<dbReference type="PIRSF" id="PIRSF005814">
    <property type="entry name" value="MutS_YshD"/>
    <property type="match status" value="1"/>
</dbReference>
<dbReference type="EC" id="3.6.4.-" evidence="7"/>
<evidence type="ECO:0000256" key="3">
    <source>
        <dbReference type="ARBA" id="ARBA00022801"/>
    </source>
</evidence>
<keyword evidence="2 7" id="KW-0547">Nucleotide-binding</keyword>
<dbReference type="InterPro" id="IPR005747">
    <property type="entry name" value="MutS2"/>
</dbReference>
<evidence type="ECO:0000256" key="2">
    <source>
        <dbReference type="ARBA" id="ARBA00022741"/>
    </source>
</evidence>
<dbReference type="InterPro" id="IPR002625">
    <property type="entry name" value="Smr_dom"/>
</dbReference>
<dbReference type="KEGG" id="dbr:Deba_1279"/>
<keyword evidence="4 7" id="KW-0067">ATP-binding</keyword>
<dbReference type="PANTHER" id="PTHR48466:SF2">
    <property type="entry name" value="OS10G0509000 PROTEIN"/>
    <property type="match status" value="1"/>
</dbReference>
<dbReference type="InterPro" id="IPR007696">
    <property type="entry name" value="DNA_mismatch_repair_MutS_core"/>
</dbReference>
<dbReference type="HAMAP" id="MF_00092">
    <property type="entry name" value="MutS2"/>
    <property type="match status" value="1"/>
</dbReference>
<dbReference type="eggNOG" id="COG1193">
    <property type="taxonomic scope" value="Bacteria"/>
</dbReference>
<dbReference type="GO" id="GO:0006298">
    <property type="term" value="P:mismatch repair"/>
    <property type="evidence" value="ECO:0007669"/>
    <property type="project" value="InterPro"/>
</dbReference>
<dbReference type="GO" id="GO:0030983">
    <property type="term" value="F:mismatched DNA binding"/>
    <property type="evidence" value="ECO:0007669"/>
    <property type="project" value="InterPro"/>
</dbReference>
<accession>E1QG37</accession>
<dbReference type="GO" id="GO:0016887">
    <property type="term" value="F:ATP hydrolysis activity"/>
    <property type="evidence" value="ECO:0007669"/>
    <property type="project" value="InterPro"/>
</dbReference>
<dbReference type="Pfam" id="PF01713">
    <property type="entry name" value="Smr"/>
    <property type="match status" value="1"/>
</dbReference>
<evidence type="ECO:0000259" key="9">
    <source>
        <dbReference type="PROSITE" id="PS50828"/>
    </source>
</evidence>
<dbReference type="HOGENOM" id="CLU_011252_2_1_7"/>
<sequence>MRADEAARGLCCDEQTMAALELPELLAIVAGLTQSPLGATRARRLRPCNDLPTVARRLRRLSQLCDLLDQSGPPSLDGLADVGPLLARLGAEGAFLTCPELERVAQFLSSVSSAAAFLDPSESLFDELFRLRNSFMPMPDLAKRIRSVIGPGGSVASSASPELARVRREMGRARDSLRGQLNALFSQSGLGGVFSDQIVTQRADRFVVPVKVEMKSRLSGIIHDASGTGATCFVEPLEAVEGNNRLALLRRQEHEEELRVLRETALEISFNLGALHEAQDALAKLDCLLAQAVFCRRLDCAEPRLHAGDELELLKARHPLLAWRQAQGRGRVAPVGLSLGGACRTLIISGANAGGKTVALKTAGLITLMVMCGLRAPVEAGSRLPIFRQVMAEIGDDQDIDRELSTFSAHATRLAWMTRLAGRGSLCLIDELGAATDPGEGAALGMAVLDWLRQKGALAMVTTHFHRLKAYAAAAEWTENASVSFNQATGVPTYQLHYGAPGFSDALAVSRRLGFPPEVLARAEANLDSGERQTVALLQEAESIRQQAAEERAKAGRERLAAEEERQKARLLLRQAREQKAGALAEGKRRVREVAARLEKRLEELLGQAEQAKAADQPVKPGKLKQEVYQARREALEEVERVTAPPKADAPQAPVDAFAALKAGAAVRAIALDQKGVLLEDARPGAETVAVSVGVSGVRVMIPVNQLEPLGGAREDNRPKPGVSVQVQAASGLDLNLVGLRVEEALDKVDKAVDQAVVAGRSRLCVVHGVGTGRLRAAVREFLRGHPFVAGVRQAEPRQGGAGVTVAELRE</sequence>
<evidence type="ECO:0000256" key="1">
    <source>
        <dbReference type="ARBA" id="ARBA00022730"/>
    </source>
</evidence>
<comment type="similarity">
    <text evidence="7">Belongs to the DNA mismatch repair MutS family. MutS2 subfamily.</text>
</comment>
<evidence type="ECO:0000256" key="6">
    <source>
        <dbReference type="ARBA" id="ARBA00023125"/>
    </source>
</evidence>
<name>E1QG37_DESB2</name>
<dbReference type="InterPro" id="IPR000432">
    <property type="entry name" value="DNA_mismatch_repair_MutS_C"/>
</dbReference>
<dbReference type="Pfam" id="PF00488">
    <property type="entry name" value="MutS_V"/>
    <property type="match status" value="1"/>
</dbReference>
<dbReference type="GO" id="GO:0043023">
    <property type="term" value="F:ribosomal large subunit binding"/>
    <property type="evidence" value="ECO:0007669"/>
    <property type="project" value="UniProtKB-UniRule"/>
</dbReference>
<dbReference type="Proteomes" id="UP000009047">
    <property type="component" value="Chromosome"/>
</dbReference>
<dbReference type="GO" id="GO:0004519">
    <property type="term" value="F:endonuclease activity"/>
    <property type="evidence" value="ECO:0007669"/>
    <property type="project" value="UniProtKB-UniRule"/>
</dbReference>
<comment type="function">
    <text evidence="7">Endonuclease that is involved in the suppression of homologous recombination and thus may have a key role in the control of bacterial genetic diversity.</text>
</comment>
<dbReference type="OrthoDB" id="9808166at2"/>
<dbReference type="Gene3D" id="3.30.1370.110">
    <property type="match status" value="1"/>
</dbReference>
<evidence type="ECO:0000313" key="11">
    <source>
        <dbReference type="Proteomes" id="UP000009047"/>
    </source>
</evidence>
<evidence type="ECO:0000256" key="4">
    <source>
        <dbReference type="ARBA" id="ARBA00022840"/>
    </source>
</evidence>
<dbReference type="NCBIfam" id="TIGR01069">
    <property type="entry name" value="mutS2"/>
    <property type="match status" value="1"/>
</dbReference>
<dbReference type="EC" id="3.1.-.-" evidence="7"/>
<evidence type="ECO:0000313" key="10">
    <source>
        <dbReference type="EMBL" id="ADK84647.1"/>
    </source>
</evidence>
<keyword evidence="7" id="KW-0540">Nuclease</keyword>
<dbReference type="GO" id="GO:0072344">
    <property type="term" value="P:rescue of stalled ribosome"/>
    <property type="evidence" value="ECO:0007669"/>
    <property type="project" value="UniProtKB-UniRule"/>
</dbReference>
<dbReference type="InterPro" id="IPR036063">
    <property type="entry name" value="Smr_dom_sf"/>
</dbReference>
<dbReference type="SUPFAM" id="SSF48334">
    <property type="entry name" value="DNA repair protein MutS, domain III"/>
    <property type="match status" value="1"/>
</dbReference>
<dbReference type="InterPro" id="IPR045076">
    <property type="entry name" value="MutS"/>
</dbReference>
<dbReference type="GO" id="GO:0019843">
    <property type="term" value="F:rRNA binding"/>
    <property type="evidence" value="ECO:0007669"/>
    <property type="project" value="UniProtKB-UniRule"/>
</dbReference>
<keyword evidence="3 7" id="KW-0378">Hydrolase</keyword>
<dbReference type="GO" id="GO:0045910">
    <property type="term" value="P:negative regulation of DNA recombination"/>
    <property type="evidence" value="ECO:0007669"/>
    <property type="project" value="InterPro"/>
</dbReference>
<gene>
    <name evidence="7" type="primary">mutS2</name>
    <name evidence="7" type="synonym">rqcU</name>
    <name evidence="10" type="ordered locus">Deba_1279</name>
</gene>
<keyword evidence="5 7" id="KW-0694">RNA-binding</keyword>
<feature type="domain" description="Smr" evidence="9">
    <location>
        <begin position="735"/>
        <end position="810"/>
    </location>
</feature>
<dbReference type="AlphaFoldDB" id="E1QG37"/>
<protein>
    <recommendedName>
        <fullName evidence="7">Endonuclease MutS2</fullName>
        <ecNumber evidence="7">3.1.-.-</ecNumber>
    </recommendedName>
    <alternativeName>
        <fullName evidence="7">Ribosome-associated protein quality control-upstream factor</fullName>
        <shortName evidence="7">RQC-upstream factor</shortName>
        <shortName evidence="7">RqcU</shortName>
        <ecNumber evidence="7">3.6.4.-</ecNumber>
    </alternativeName>
</protein>
<dbReference type="STRING" id="644282.Deba_1279"/>
<dbReference type="InterPro" id="IPR027417">
    <property type="entry name" value="P-loop_NTPase"/>
</dbReference>
<dbReference type="PANTHER" id="PTHR48466">
    <property type="entry name" value="OS10G0509000 PROTEIN-RELATED"/>
    <property type="match status" value="1"/>
</dbReference>
<keyword evidence="1 7" id="KW-0699">rRNA-binding</keyword>
<organism evidence="10 11">
    <name type="scientific">Desulfarculus baarsii (strain ATCC 33931 / DSM 2075 / LMG 7858 / VKM B-1802 / 2st14)</name>
    <dbReference type="NCBI Taxonomy" id="644282"/>
    <lineage>
        <taxon>Bacteria</taxon>
        <taxon>Pseudomonadati</taxon>
        <taxon>Thermodesulfobacteriota</taxon>
        <taxon>Desulfarculia</taxon>
        <taxon>Desulfarculales</taxon>
        <taxon>Desulfarculaceae</taxon>
        <taxon>Desulfarculus</taxon>
    </lineage>
</organism>
<dbReference type="SMART" id="SM00533">
    <property type="entry name" value="MUTSd"/>
    <property type="match status" value="1"/>
</dbReference>
<keyword evidence="11" id="KW-1185">Reference proteome</keyword>
<feature type="coiled-coil region" evidence="8">
    <location>
        <begin position="237"/>
        <end position="264"/>
    </location>
</feature>
<keyword evidence="8" id="KW-0175">Coiled coil</keyword>
<dbReference type="EMBL" id="CP002085">
    <property type="protein sequence ID" value="ADK84647.1"/>
    <property type="molecule type" value="Genomic_DNA"/>
</dbReference>
<comment type="function">
    <text evidence="7">Acts as a ribosome collision sensor, splitting the ribosome into its 2 subunits. Detects stalled/collided 70S ribosomes which it binds and splits by an ATP-hydrolysis driven conformational change. Acts upstream of the ribosome quality control system (RQC), a ribosome-associated complex that mediates the extraction of incompletely synthesized nascent chains from stalled ribosomes and their subsequent degradation. Probably generates substrates for RQC.</text>
</comment>
<evidence type="ECO:0000256" key="7">
    <source>
        <dbReference type="HAMAP-Rule" id="MF_00092"/>
    </source>
</evidence>
<dbReference type="SUPFAM" id="SSF52540">
    <property type="entry name" value="P-loop containing nucleoside triphosphate hydrolases"/>
    <property type="match status" value="1"/>
</dbReference>
<dbReference type="GO" id="GO:0140664">
    <property type="term" value="F:ATP-dependent DNA damage sensor activity"/>
    <property type="evidence" value="ECO:0007669"/>
    <property type="project" value="InterPro"/>
</dbReference>
<feature type="coiled-coil region" evidence="8">
    <location>
        <begin position="520"/>
        <end position="615"/>
    </location>
</feature>
<dbReference type="RefSeq" id="WP_013258100.1">
    <property type="nucleotide sequence ID" value="NC_014365.1"/>
</dbReference>
<comment type="subunit">
    <text evidence="7">Homodimer. Binds to stalled ribosomes, contacting rRNA.</text>
</comment>
<evidence type="ECO:0000256" key="8">
    <source>
        <dbReference type="SAM" id="Coils"/>
    </source>
</evidence>
<dbReference type="SMART" id="SM00534">
    <property type="entry name" value="MUTSac"/>
    <property type="match status" value="1"/>
</dbReference>
<dbReference type="Gene3D" id="1.10.1420.10">
    <property type="match status" value="2"/>
</dbReference>
<dbReference type="InterPro" id="IPR036187">
    <property type="entry name" value="DNA_mismatch_repair_MutS_sf"/>
</dbReference>
<reference evidence="10 11" key="1">
    <citation type="journal article" date="2010" name="Stand. Genomic Sci.">
        <title>Complete genome sequence of Desulfarculus baarsii type strain (2st14).</title>
        <authorList>
            <person name="Sun H."/>
            <person name="Spring S."/>
            <person name="Lapidus A."/>
            <person name="Davenport K."/>
            <person name="Del Rio T.G."/>
            <person name="Tice H."/>
            <person name="Nolan M."/>
            <person name="Copeland A."/>
            <person name="Cheng J.F."/>
            <person name="Lucas S."/>
            <person name="Tapia R."/>
            <person name="Goodwin L."/>
            <person name="Pitluck S."/>
            <person name="Ivanova N."/>
            <person name="Pagani I."/>
            <person name="Mavromatis K."/>
            <person name="Ovchinnikova G."/>
            <person name="Pati A."/>
            <person name="Chen A."/>
            <person name="Palaniappan K."/>
            <person name="Hauser L."/>
            <person name="Chang Y.J."/>
            <person name="Jeffries C.D."/>
            <person name="Detter J.C."/>
            <person name="Han C."/>
            <person name="Rohde M."/>
            <person name="Brambilla E."/>
            <person name="Goker M."/>
            <person name="Woyke T."/>
            <person name="Bristow J."/>
            <person name="Eisen J.A."/>
            <person name="Markowitz V."/>
            <person name="Hugenholtz P."/>
            <person name="Kyrpides N.C."/>
            <person name="Klenk H.P."/>
            <person name="Land M."/>
        </authorList>
    </citation>
    <scope>NUCLEOTIDE SEQUENCE [LARGE SCALE GENOMIC DNA]</scope>
    <source>
        <strain evidence="11">ATCC 33931 / DSM 2075 / LMG 7858 / VKM B-1802 / 2st14</strain>
    </source>
</reference>
<dbReference type="SMART" id="SM00463">
    <property type="entry name" value="SMR"/>
    <property type="match status" value="1"/>
</dbReference>
<dbReference type="Gene3D" id="3.40.50.300">
    <property type="entry name" value="P-loop containing nucleotide triphosphate hydrolases"/>
    <property type="match status" value="1"/>
</dbReference>
<proteinExistence type="inferred from homology"/>
<evidence type="ECO:0000256" key="5">
    <source>
        <dbReference type="ARBA" id="ARBA00022884"/>
    </source>
</evidence>
<dbReference type="GO" id="GO:0005524">
    <property type="term" value="F:ATP binding"/>
    <property type="evidence" value="ECO:0007669"/>
    <property type="project" value="UniProtKB-UniRule"/>
</dbReference>
<dbReference type="PROSITE" id="PS50828">
    <property type="entry name" value="SMR"/>
    <property type="match status" value="1"/>
</dbReference>
<dbReference type="SUPFAM" id="SSF160443">
    <property type="entry name" value="SMR domain-like"/>
    <property type="match status" value="1"/>
</dbReference>
<feature type="binding site" evidence="7">
    <location>
        <begin position="350"/>
        <end position="357"/>
    </location>
    <ligand>
        <name>ATP</name>
        <dbReference type="ChEBI" id="CHEBI:30616"/>
    </ligand>
</feature>